<dbReference type="GO" id="GO:0003746">
    <property type="term" value="F:translation elongation factor activity"/>
    <property type="evidence" value="ECO:0007669"/>
    <property type="project" value="UniProtKB-UniRule"/>
</dbReference>
<dbReference type="InterPro" id="IPR009060">
    <property type="entry name" value="UBA-like_sf"/>
</dbReference>
<dbReference type="SUPFAM" id="SSF54713">
    <property type="entry name" value="Elongation factor Ts (EF-Ts), dimerisation domain"/>
    <property type="match status" value="1"/>
</dbReference>
<keyword evidence="4 5" id="KW-0648">Protein biosynthesis</keyword>
<dbReference type="FunFam" id="1.10.8.10:FF:000001">
    <property type="entry name" value="Elongation factor Ts"/>
    <property type="match status" value="1"/>
</dbReference>
<reference evidence="7 8" key="1">
    <citation type="journal article" date="2015" name="Nature">
        <title>rRNA introns, odd ribosomes, and small enigmatic genomes across a large radiation of phyla.</title>
        <authorList>
            <person name="Brown C.T."/>
            <person name="Hug L.A."/>
            <person name="Thomas B.C."/>
            <person name="Sharon I."/>
            <person name="Castelle C.J."/>
            <person name="Singh A."/>
            <person name="Wilkins M.J."/>
            <person name="Williams K.H."/>
            <person name="Banfield J.F."/>
        </authorList>
    </citation>
    <scope>NUCLEOTIDE SEQUENCE [LARGE SCALE GENOMIC DNA]</scope>
</reference>
<dbReference type="SUPFAM" id="SSF46934">
    <property type="entry name" value="UBA-like"/>
    <property type="match status" value="1"/>
</dbReference>
<dbReference type="InterPro" id="IPR001816">
    <property type="entry name" value="Transl_elong_EFTs/EF1B"/>
</dbReference>
<accession>A0A0G1H1M1</accession>
<dbReference type="InterPro" id="IPR036402">
    <property type="entry name" value="EF-Ts_dimer_sf"/>
</dbReference>
<feature type="region of interest" description="Involved in Mg(2+) ion dislocation from EF-Tu" evidence="5">
    <location>
        <begin position="81"/>
        <end position="84"/>
    </location>
</feature>
<feature type="domain" description="Translation elongation factor EFTs/EF1B dimerisation" evidence="6">
    <location>
        <begin position="37"/>
        <end position="195"/>
    </location>
</feature>
<dbReference type="PANTHER" id="PTHR11741:SF0">
    <property type="entry name" value="ELONGATION FACTOR TS, MITOCHONDRIAL"/>
    <property type="match status" value="1"/>
</dbReference>
<protein>
    <recommendedName>
        <fullName evidence="2 5">Elongation factor Ts</fullName>
        <shortName evidence="5">EF-Ts</shortName>
    </recommendedName>
</protein>
<sequence>MAVSSDQVKRLRQLTGASMMLCKKVLDESGGDMDNAMALLKKSSEALAAKKNERRTGAGILECYIHGNNRIGVLLELRCETDFVARNEEFKVLAHDIALHIAGMSPAHVSKDNIPPELREEARHLFVAESENLGKSPEMTARIVEGKLEAHFRDTSLLSQPFIKDQTVIVEDFIKRAIAHFGEKIEVARFVRYEL</sequence>
<organism evidence="7 8">
    <name type="scientific">Candidatus Giovannonibacteria bacterium GW2011_GWA2_44_13b</name>
    <dbReference type="NCBI Taxonomy" id="1618647"/>
    <lineage>
        <taxon>Bacteria</taxon>
        <taxon>Candidatus Giovannoniibacteriota</taxon>
    </lineage>
</organism>
<evidence type="ECO:0000256" key="4">
    <source>
        <dbReference type="ARBA" id="ARBA00022917"/>
    </source>
</evidence>
<comment type="caution">
    <text evidence="7">The sequence shown here is derived from an EMBL/GenBank/DDBJ whole genome shotgun (WGS) entry which is preliminary data.</text>
</comment>
<dbReference type="Gene3D" id="1.10.286.20">
    <property type="match status" value="1"/>
</dbReference>
<dbReference type="Gene3D" id="3.30.479.20">
    <property type="entry name" value="Elongation factor Ts, dimerisation domain"/>
    <property type="match status" value="1"/>
</dbReference>
<evidence type="ECO:0000256" key="2">
    <source>
        <dbReference type="ARBA" id="ARBA00016956"/>
    </source>
</evidence>
<evidence type="ECO:0000256" key="5">
    <source>
        <dbReference type="HAMAP-Rule" id="MF_00050"/>
    </source>
</evidence>
<dbReference type="PATRIC" id="fig|1618647.3.peg.485"/>
<dbReference type="CDD" id="cd14275">
    <property type="entry name" value="UBA_EF-Ts"/>
    <property type="match status" value="1"/>
</dbReference>
<gene>
    <name evidence="5" type="primary">tsf</name>
    <name evidence="7" type="ORF">UW30_C0010G0022</name>
</gene>
<evidence type="ECO:0000313" key="7">
    <source>
        <dbReference type="EMBL" id="KKT41266.1"/>
    </source>
</evidence>
<dbReference type="Proteomes" id="UP000034736">
    <property type="component" value="Unassembled WGS sequence"/>
</dbReference>
<keyword evidence="3 5" id="KW-0251">Elongation factor</keyword>
<dbReference type="EMBL" id="LCHU01000010">
    <property type="protein sequence ID" value="KKT41266.1"/>
    <property type="molecule type" value="Genomic_DNA"/>
</dbReference>
<evidence type="ECO:0000256" key="1">
    <source>
        <dbReference type="ARBA" id="ARBA00005532"/>
    </source>
</evidence>
<proteinExistence type="inferred from homology"/>
<dbReference type="InterPro" id="IPR014039">
    <property type="entry name" value="Transl_elong_EFTs/EF1B_dimer"/>
</dbReference>
<comment type="subcellular location">
    <subcellularLocation>
        <location evidence="5">Cytoplasm</location>
    </subcellularLocation>
</comment>
<dbReference type="GO" id="GO:0005737">
    <property type="term" value="C:cytoplasm"/>
    <property type="evidence" value="ECO:0007669"/>
    <property type="project" value="UniProtKB-SubCell"/>
</dbReference>
<dbReference type="AlphaFoldDB" id="A0A0G1H1M1"/>
<name>A0A0G1H1M1_9BACT</name>
<comment type="similarity">
    <text evidence="1 5">Belongs to the EF-Ts family.</text>
</comment>
<evidence type="ECO:0000259" key="6">
    <source>
        <dbReference type="Pfam" id="PF00889"/>
    </source>
</evidence>
<dbReference type="HAMAP" id="MF_00050">
    <property type="entry name" value="EF_Ts"/>
    <property type="match status" value="1"/>
</dbReference>
<evidence type="ECO:0000313" key="8">
    <source>
        <dbReference type="Proteomes" id="UP000034736"/>
    </source>
</evidence>
<dbReference type="STRING" id="1618647.UW30_C0010G0022"/>
<dbReference type="Pfam" id="PF00889">
    <property type="entry name" value="EF_TS"/>
    <property type="match status" value="1"/>
</dbReference>
<evidence type="ECO:0000256" key="3">
    <source>
        <dbReference type="ARBA" id="ARBA00022768"/>
    </source>
</evidence>
<dbReference type="Gene3D" id="1.10.8.10">
    <property type="entry name" value="DNA helicase RuvA subunit, C-terminal domain"/>
    <property type="match status" value="1"/>
</dbReference>
<keyword evidence="5" id="KW-0963">Cytoplasm</keyword>
<dbReference type="PANTHER" id="PTHR11741">
    <property type="entry name" value="ELONGATION FACTOR TS"/>
    <property type="match status" value="1"/>
</dbReference>
<comment type="function">
    <text evidence="5">Associates with the EF-Tu.GDP complex and induces the exchange of GDP to GTP. It remains bound to the aminoacyl-tRNA.EF-Tu.GTP complex up to the GTP hydrolysis stage on the ribosome.</text>
</comment>